<comment type="similarity">
    <text evidence="1">Belongs to the sulfatase family.</text>
</comment>
<keyword evidence="6" id="KW-1185">Reference proteome</keyword>
<evidence type="ECO:0000256" key="2">
    <source>
        <dbReference type="ARBA" id="ARBA00022801"/>
    </source>
</evidence>
<sequence>MNTLFTLSLVIQILLFLIVTGVVGQTDKKPNVLIILADDVGTENVPGWGNEIVDMPNIRALQEKGVTFMDAHSTSLCAPSRYMLLSGNFPHRGTLPFGTWDINRKGQSQFYGRQKSIASMMKTGGYRTSMFGKWHIGGGLPGTFDRDKFLSSQDWENGRLLNGPRDHGFDDSFYSVSGIQAAPYAFFRNGKLVGKEDEIEYWEKGEHISLAGNDIEILRSGEGMIHWDSTLYNKKIFRKAEKFLDNHIDNHPDMPWFMYFALGSVHIPHTPPDNYFNGTKVAGKYGDPHLDLLYEMDLIIGSLLKKLEETNQIEDTIIIFTSDNGGLNMNNPNPLLRGYKGSMYEGGHRVPFVMRYDNVLPAGEIRNEHFISLADIYATIGDFIDVTIDEYSAQDSKSFMEYAVSSSANPPRTYLPVYRHQNKKGKHQAAMRYGNYKFIRDYHLKWEALYNLKDDIGEKQNLLSTDFQTYNTLRKKLRNKLRKDGLCPVDRTHTFQLKNGKRSSETVNCSFFETNTESKCYWQPIGEIMCNSFCGRHRKFCKLWESSDAEFPVDFLDK</sequence>
<gene>
    <name evidence="5" type="ORF">CTEN210_06505</name>
</gene>
<proteinExistence type="inferred from homology"/>
<name>A0AAD3H4V8_9STRA</name>
<protein>
    <recommendedName>
        <fullName evidence="4">Sulfatase N-terminal domain-containing protein</fullName>
    </recommendedName>
</protein>
<evidence type="ECO:0000256" key="3">
    <source>
        <dbReference type="SAM" id="SignalP"/>
    </source>
</evidence>
<dbReference type="InterPro" id="IPR000917">
    <property type="entry name" value="Sulfatase_N"/>
</dbReference>
<dbReference type="InterPro" id="IPR017850">
    <property type="entry name" value="Alkaline_phosphatase_core_sf"/>
</dbReference>
<dbReference type="AlphaFoldDB" id="A0AAD3H4V8"/>
<evidence type="ECO:0000313" key="5">
    <source>
        <dbReference type="EMBL" id="GFH50029.1"/>
    </source>
</evidence>
<evidence type="ECO:0000313" key="6">
    <source>
        <dbReference type="Proteomes" id="UP001054902"/>
    </source>
</evidence>
<evidence type="ECO:0000256" key="1">
    <source>
        <dbReference type="ARBA" id="ARBA00008779"/>
    </source>
</evidence>
<dbReference type="Gene3D" id="3.30.1120.10">
    <property type="match status" value="1"/>
</dbReference>
<accession>A0AAD3H4V8</accession>
<feature type="chain" id="PRO_5042248710" description="Sulfatase N-terminal domain-containing protein" evidence="3">
    <location>
        <begin position="25"/>
        <end position="558"/>
    </location>
</feature>
<dbReference type="Pfam" id="PF00884">
    <property type="entry name" value="Sulfatase"/>
    <property type="match status" value="1"/>
</dbReference>
<dbReference type="EMBL" id="BLLK01000038">
    <property type="protein sequence ID" value="GFH50029.1"/>
    <property type="molecule type" value="Genomic_DNA"/>
</dbReference>
<comment type="caution">
    <text evidence="5">The sequence shown here is derived from an EMBL/GenBank/DDBJ whole genome shotgun (WGS) entry which is preliminary data.</text>
</comment>
<dbReference type="SUPFAM" id="SSF53649">
    <property type="entry name" value="Alkaline phosphatase-like"/>
    <property type="match status" value="1"/>
</dbReference>
<dbReference type="Gene3D" id="3.40.720.10">
    <property type="entry name" value="Alkaline Phosphatase, subunit A"/>
    <property type="match status" value="1"/>
</dbReference>
<feature type="domain" description="Sulfatase N-terminal" evidence="4">
    <location>
        <begin position="30"/>
        <end position="383"/>
    </location>
</feature>
<keyword evidence="3" id="KW-0732">Signal</keyword>
<dbReference type="InterPro" id="IPR050738">
    <property type="entry name" value="Sulfatase"/>
</dbReference>
<dbReference type="PANTHER" id="PTHR42693:SF53">
    <property type="entry name" value="ENDO-4-O-SULFATASE"/>
    <property type="match status" value="1"/>
</dbReference>
<dbReference type="Proteomes" id="UP001054902">
    <property type="component" value="Unassembled WGS sequence"/>
</dbReference>
<organism evidence="5 6">
    <name type="scientific">Chaetoceros tenuissimus</name>
    <dbReference type="NCBI Taxonomy" id="426638"/>
    <lineage>
        <taxon>Eukaryota</taxon>
        <taxon>Sar</taxon>
        <taxon>Stramenopiles</taxon>
        <taxon>Ochrophyta</taxon>
        <taxon>Bacillariophyta</taxon>
        <taxon>Coscinodiscophyceae</taxon>
        <taxon>Chaetocerotophycidae</taxon>
        <taxon>Chaetocerotales</taxon>
        <taxon>Chaetocerotaceae</taxon>
        <taxon>Chaetoceros</taxon>
    </lineage>
</organism>
<dbReference type="PANTHER" id="PTHR42693">
    <property type="entry name" value="ARYLSULFATASE FAMILY MEMBER"/>
    <property type="match status" value="1"/>
</dbReference>
<dbReference type="GO" id="GO:0004065">
    <property type="term" value="F:arylsulfatase activity"/>
    <property type="evidence" value="ECO:0007669"/>
    <property type="project" value="TreeGrafter"/>
</dbReference>
<feature type="signal peptide" evidence="3">
    <location>
        <begin position="1"/>
        <end position="24"/>
    </location>
</feature>
<evidence type="ECO:0000259" key="4">
    <source>
        <dbReference type="Pfam" id="PF00884"/>
    </source>
</evidence>
<reference evidence="5 6" key="1">
    <citation type="journal article" date="2021" name="Sci. Rep.">
        <title>The genome of the diatom Chaetoceros tenuissimus carries an ancient integrated fragment of an extant virus.</title>
        <authorList>
            <person name="Hongo Y."/>
            <person name="Kimura K."/>
            <person name="Takaki Y."/>
            <person name="Yoshida Y."/>
            <person name="Baba S."/>
            <person name="Kobayashi G."/>
            <person name="Nagasaki K."/>
            <person name="Hano T."/>
            <person name="Tomaru Y."/>
        </authorList>
    </citation>
    <scope>NUCLEOTIDE SEQUENCE [LARGE SCALE GENOMIC DNA]</scope>
    <source>
        <strain evidence="5 6">NIES-3715</strain>
    </source>
</reference>
<keyword evidence="2" id="KW-0378">Hydrolase</keyword>